<dbReference type="HOGENOM" id="CLU_3334903_0_0_6"/>
<organism evidence="1 2">
    <name type="scientific">Xanthomonas oryzae pv. oryzicola (strain BLS256)</name>
    <dbReference type="NCBI Taxonomy" id="383407"/>
    <lineage>
        <taxon>Bacteria</taxon>
        <taxon>Pseudomonadati</taxon>
        <taxon>Pseudomonadota</taxon>
        <taxon>Gammaproteobacteria</taxon>
        <taxon>Lysobacterales</taxon>
        <taxon>Lysobacteraceae</taxon>
        <taxon>Xanthomonas</taxon>
    </lineage>
</organism>
<evidence type="ECO:0000313" key="1">
    <source>
        <dbReference type="EMBL" id="AEQ98718.1"/>
    </source>
</evidence>
<name>G7TCZ6_XANOB</name>
<sequence>MRPRLRRAALGHRWHCGDGRTGGDECTKSGRHDACVKC</sequence>
<dbReference type="Proteomes" id="UP000008851">
    <property type="component" value="Chromosome"/>
</dbReference>
<evidence type="ECO:0000313" key="2">
    <source>
        <dbReference type="Proteomes" id="UP000008851"/>
    </source>
</evidence>
<proteinExistence type="predicted"/>
<dbReference type="EMBL" id="CP003057">
    <property type="protein sequence ID" value="AEQ98718.1"/>
    <property type="molecule type" value="Genomic_DNA"/>
</dbReference>
<reference evidence="1 2" key="1">
    <citation type="journal article" date="2011" name="J. Bacteriol.">
        <title>Two new complete genome sequences offer insight into host and tissue specificity of plant pathogenic Xanthomonas spp.</title>
        <authorList>
            <person name="Bogdanove A.J."/>
            <person name="Koebnik R."/>
            <person name="Lu H."/>
            <person name="Furutani A."/>
            <person name="Angiuoli S.V."/>
            <person name="Patil P.B."/>
            <person name="Van Sluys M.A."/>
            <person name="Ryan R.P."/>
            <person name="Meyer D.F."/>
            <person name="Han S.W."/>
            <person name="Aparna G."/>
            <person name="Rajaram M."/>
            <person name="Delcher A.L."/>
            <person name="Phillippy A.M."/>
            <person name="Puiu D."/>
            <person name="Schatz M.C."/>
            <person name="Shumway M."/>
            <person name="Sommer D.D."/>
            <person name="Trapnell C."/>
            <person name="Benahmed F."/>
            <person name="Dimitrov G."/>
            <person name="Madupu R."/>
            <person name="Radune D."/>
            <person name="Sullivan S."/>
            <person name="Jha G."/>
            <person name="Ishihara H."/>
            <person name="Lee S.W."/>
            <person name="Pandey A."/>
            <person name="Sharma V."/>
            <person name="Sriariyanun M."/>
            <person name="Szurek B."/>
            <person name="Vera-Cruz C.M."/>
            <person name="Dorman K.S."/>
            <person name="Ronald P.C."/>
            <person name="Verdier V."/>
            <person name="Dow J.M."/>
            <person name="Sonti R.V."/>
            <person name="Tsuge S."/>
            <person name="Brendel V.P."/>
            <person name="Rabinowicz P.D."/>
            <person name="Leach J.E."/>
            <person name="White F.F."/>
            <person name="Salzberg S.L."/>
        </authorList>
    </citation>
    <scope>NUCLEOTIDE SEQUENCE [LARGE SCALE GENOMIC DNA]</scope>
    <source>
        <strain evidence="1 2">BLS256</strain>
    </source>
</reference>
<dbReference type="KEGG" id="xor:XOC_4662"/>
<protein>
    <submittedName>
        <fullName evidence="1">Uncharacterized protein</fullName>
    </submittedName>
</protein>
<gene>
    <name evidence="1" type="ORF">XOC_4662</name>
</gene>
<accession>G7TCZ6</accession>
<dbReference type="AlphaFoldDB" id="G7TCZ6"/>